<accession>A0A2N9AXH9</accession>
<dbReference type="EMBL" id="LT962688">
    <property type="protein sequence ID" value="SOR32035.1"/>
    <property type="molecule type" value="Genomic_DNA"/>
</dbReference>
<evidence type="ECO:0000313" key="2">
    <source>
        <dbReference type="EMBL" id="SOR32035.1"/>
    </source>
</evidence>
<protein>
    <submittedName>
        <fullName evidence="2">Uncharacterized protein</fullName>
    </submittedName>
</protein>
<gene>
    <name evidence="2" type="ORF">TK0001_5469</name>
</gene>
<sequence>MTVSSSLLGATMNQPSSVREDPQSVSGVLTADNAVNKLGRYDVRQNSSPCLERGVGARRT</sequence>
<evidence type="ECO:0000313" key="3">
    <source>
        <dbReference type="Proteomes" id="UP000233769"/>
    </source>
</evidence>
<evidence type="ECO:0000256" key="1">
    <source>
        <dbReference type="SAM" id="MobiDB-lite"/>
    </source>
</evidence>
<name>A0A2N9AXH9_METEX</name>
<proteinExistence type="predicted"/>
<feature type="region of interest" description="Disordered" evidence="1">
    <location>
        <begin position="1"/>
        <end position="26"/>
    </location>
</feature>
<reference evidence="3" key="1">
    <citation type="submission" date="2017-10" db="EMBL/GenBank/DDBJ databases">
        <authorList>
            <person name="Regsiter A."/>
            <person name="William W."/>
        </authorList>
    </citation>
    <scope>NUCLEOTIDE SEQUENCE [LARGE SCALE GENOMIC DNA]</scope>
</reference>
<dbReference type="AlphaFoldDB" id="A0A2N9AXH9"/>
<dbReference type="Proteomes" id="UP000233769">
    <property type="component" value="Chromosome tk0001"/>
</dbReference>
<organism evidence="2 3">
    <name type="scientific">Methylorubrum extorquens</name>
    <name type="common">Methylobacterium dichloromethanicum</name>
    <name type="synonym">Methylobacterium extorquens</name>
    <dbReference type="NCBI Taxonomy" id="408"/>
    <lineage>
        <taxon>Bacteria</taxon>
        <taxon>Pseudomonadati</taxon>
        <taxon>Pseudomonadota</taxon>
        <taxon>Alphaproteobacteria</taxon>
        <taxon>Hyphomicrobiales</taxon>
        <taxon>Methylobacteriaceae</taxon>
        <taxon>Methylorubrum</taxon>
    </lineage>
</organism>